<accession>A0A1S1RAY7</accession>
<dbReference type="InterPro" id="IPR000620">
    <property type="entry name" value="EamA_dom"/>
</dbReference>
<keyword evidence="9" id="KW-1185">Reference proteome</keyword>
<gene>
    <name evidence="8" type="ORF">CC117_11000</name>
</gene>
<feature type="transmembrane region" description="Helical" evidence="6">
    <location>
        <begin position="129"/>
        <end position="148"/>
    </location>
</feature>
<evidence type="ECO:0000256" key="1">
    <source>
        <dbReference type="ARBA" id="ARBA00004141"/>
    </source>
</evidence>
<dbReference type="EMBL" id="MBLM01000036">
    <property type="protein sequence ID" value="OHV43147.1"/>
    <property type="molecule type" value="Genomic_DNA"/>
</dbReference>
<dbReference type="InterPro" id="IPR050638">
    <property type="entry name" value="AA-Vitamin_Transporters"/>
</dbReference>
<dbReference type="SUPFAM" id="SSF103481">
    <property type="entry name" value="Multidrug resistance efflux transporter EmrE"/>
    <property type="match status" value="2"/>
</dbReference>
<reference evidence="9" key="1">
    <citation type="submission" date="2016-07" db="EMBL/GenBank/DDBJ databases">
        <title>Sequence Frankia sp. strain CcI1.17.</title>
        <authorList>
            <person name="Ghodhbane-Gtari F."/>
            <person name="Swanson E."/>
            <person name="Gueddou A."/>
            <person name="Morris K."/>
            <person name="Hezbri K."/>
            <person name="Ktari A."/>
            <person name="Nouioui I."/>
            <person name="Abebe-Akele F."/>
            <person name="Simpson S."/>
            <person name="Thomas K."/>
            <person name="Gtari M."/>
            <person name="Tisa L.S."/>
            <person name="Hurst S."/>
        </authorList>
    </citation>
    <scope>NUCLEOTIDE SEQUENCE [LARGE SCALE GENOMIC DNA]</scope>
    <source>
        <strain evidence="9">Cc1.17</strain>
    </source>
</reference>
<feature type="transmembrane region" description="Helical" evidence="6">
    <location>
        <begin position="221"/>
        <end position="241"/>
    </location>
</feature>
<evidence type="ECO:0000256" key="4">
    <source>
        <dbReference type="ARBA" id="ARBA00022989"/>
    </source>
</evidence>
<keyword evidence="3 6" id="KW-0812">Transmembrane</keyword>
<feature type="transmembrane region" description="Helical" evidence="6">
    <location>
        <begin position="79"/>
        <end position="99"/>
    </location>
</feature>
<feature type="transmembrane region" description="Helical" evidence="6">
    <location>
        <begin position="25"/>
        <end position="43"/>
    </location>
</feature>
<evidence type="ECO:0000313" key="9">
    <source>
        <dbReference type="Proteomes" id="UP000179627"/>
    </source>
</evidence>
<feature type="transmembrane region" description="Helical" evidence="6">
    <location>
        <begin position="160"/>
        <end position="180"/>
    </location>
</feature>
<dbReference type="AlphaFoldDB" id="A0A1S1RAY7"/>
<dbReference type="Proteomes" id="UP000179627">
    <property type="component" value="Unassembled WGS sequence"/>
</dbReference>
<dbReference type="PANTHER" id="PTHR32322">
    <property type="entry name" value="INNER MEMBRANE TRANSPORTER"/>
    <property type="match status" value="1"/>
</dbReference>
<feature type="transmembrane region" description="Helical" evidence="6">
    <location>
        <begin position="55"/>
        <end position="73"/>
    </location>
</feature>
<sequence length="277" mass="28230">MLAQVLSLQCGAAAAKNLFPAAGTTMTVLMRLWFAALILLALARPDLRVTCAGDIRPVVTLGCVLAAMNMAYFQAVAHLPLGVAAVLELLGPLAVATVMSRSRTDVLVAALAFGGITLIAFPGGAGVTAAGLGLGLLAAVLRASYVLLSRHIGRATADLSGLAVALLVGAVVFTPFALVFGQVDRLGDPRNLALGLLVAVLSSALPYTLDLHALRRTSARVFGVLICLGPAVAGIVGYTVLGEQLSPRQVVAVLLITIAAVLVSRQKDAVPEGAPTA</sequence>
<comment type="similarity">
    <text evidence="2">Belongs to the EamA transporter family.</text>
</comment>
<dbReference type="Pfam" id="PF00892">
    <property type="entry name" value="EamA"/>
    <property type="match status" value="1"/>
</dbReference>
<protein>
    <recommendedName>
        <fullName evidence="7">EamA domain-containing protein</fullName>
    </recommendedName>
</protein>
<evidence type="ECO:0000256" key="3">
    <source>
        <dbReference type="ARBA" id="ARBA00022692"/>
    </source>
</evidence>
<keyword evidence="5 6" id="KW-0472">Membrane</keyword>
<feature type="transmembrane region" description="Helical" evidence="6">
    <location>
        <begin position="106"/>
        <end position="123"/>
    </location>
</feature>
<organism evidence="8 9">
    <name type="scientific">Parafrankia colletiae</name>
    <dbReference type="NCBI Taxonomy" id="573497"/>
    <lineage>
        <taxon>Bacteria</taxon>
        <taxon>Bacillati</taxon>
        <taxon>Actinomycetota</taxon>
        <taxon>Actinomycetes</taxon>
        <taxon>Frankiales</taxon>
        <taxon>Frankiaceae</taxon>
        <taxon>Parafrankia</taxon>
    </lineage>
</organism>
<evidence type="ECO:0000259" key="7">
    <source>
        <dbReference type="Pfam" id="PF00892"/>
    </source>
</evidence>
<evidence type="ECO:0000256" key="6">
    <source>
        <dbReference type="SAM" id="Phobius"/>
    </source>
</evidence>
<dbReference type="GO" id="GO:0016020">
    <property type="term" value="C:membrane"/>
    <property type="evidence" value="ECO:0007669"/>
    <property type="project" value="UniProtKB-SubCell"/>
</dbReference>
<feature type="transmembrane region" description="Helical" evidence="6">
    <location>
        <begin position="192"/>
        <end position="209"/>
    </location>
</feature>
<dbReference type="RefSeq" id="WP_071082723.1">
    <property type="nucleotide sequence ID" value="NZ_MBLM01000036.1"/>
</dbReference>
<feature type="domain" description="EamA" evidence="7">
    <location>
        <begin position="131"/>
        <end position="264"/>
    </location>
</feature>
<evidence type="ECO:0000313" key="8">
    <source>
        <dbReference type="EMBL" id="OHV43147.1"/>
    </source>
</evidence>
<comment type="subcellular location">
    <subcellularLocation>
        <location evidence="1">Membrane</location>
        <topology evidence="1">Multi-pass membrane protein</topology>
    </subcellularLocation>
</comment>
<evidence type="ECO:0000256" key="2">
    <source>
        <dbReference type="ARBA" id="ARBA00007362"/>
    </source>
</evidence>
<feature type="transmembrane region" description="Helical" evidence="6">
    <location>
        <begin position="247"/>
        <end position="264"/>
    </location>
</feature>
<proteinExistence type="inferred from homology"/>
<keyword evidence="4 6" id="KW-1133">Transmembrane helix</keyword>
<evidence type="ECO:0000256" key="5">
    <source>
        <dbReference type="ARBA" id="ARBA00023136"/>
    </source>
</evidence>
<dbReference type="OrthoDB" id="9815120at2"/>
<dbReference type="PANTHER" id="PTHR32322:SF2">
    <property type="entry name" value="EAMA DOMAIN-CONTAINING PROTEIN"/>
    <property type="match status" value="1"/>
</dbReference>
<name>A0A1S1RAY7_9ACTN</name>
<comment type="caution">
    <text evidence="8">The sequence shown here is derived from an EMBL/GenBank/DDBJ whole genome shotgun (WGS) entry which is preliminary data.</text>
</comment>
<dbReference type="InterPro" id="IPR037185">
    <property type="entry name" value="EmrE-like"/>
</dbReference>